<feature type="transmembrane region" description="Helical" evidence="1">
    <location>
        <begin position="131"/>
        <end position="147"/>
    </location>
</feature>
<evidence type="ECO:0000313" key="3">
    <source>
        <dbReference type="Proteomes" id="UP000640335"/>
    </source>
</evidence>
<evidence type="ECO:0000313" key="2">
    <source>
        <dbReference type="EMBL" id="MBD7916472.1"/>
    </source>
</evidence>
<organism evidence="2 3">
    <name type="scientific">Clostridium gallinarum</name>
    <dbReference type="NCBI Taxonomy" id="2762246"/>
    <lineage>
        <taxon>Bacteria</taxon>
        <taxon>Bacillati</taxon>
        <taxon>Bacillota</taxon>
        <taxon>Clostridia</taxon>
        <taxon>Eubacteriales</taxon>
        <taxon>Clostridiaceae</taxon>
        <taxon>Clostridium</taxon>
    </lineage>
</organism>
<keyword evidence="1" id="KW-0472">Membrane</keyword>
<keyword evidence="1" id="KW-1133">Transmembrane helix</keyword>
<feature type="transmembrane region" description="Helical" evidence="1">
    <location>
        <begin position="56"/>
        <end position="78"/>
    </location>
</feature>
<sequence length="148" mass="16979">MNSDKKYIWILIVLFSCIPLINISNIIIVATLLIVSIMNYNVKLICQESPKINFGIIIFKNIIIFIFYYFITLMQTFLSYLGLISKLSEFSNVDVVDVGFSLVDPKIILMSIPIIISSFLCVKNGVLKKKIFIFLNVINILIFIFIVK</sequence>
<dbReference type="EMBL" id="JACSQZ010000086">
    <property type="protein sequence ID" value="MBD7916472.1"/>
    <property type="molecule type" value="Genomic_DNA"/>
</dbReference>
<gene>
    <name evidence="2" type="ORF">H9660_15110</name>
</gene>
<comment type="caution">
    <text evidence="2">The sequence shown here is derived from an EMBL/GenBank/DDBJ whole genome shotgun (WGS) entry which is preliminary data.</text>
</comment>
<dbReference type="Proteomes" id="UP000640335">
    <property type="component" value="Unassembled WGS sequence"/>
</dbReference>
<reference evidence="2 3" key="1">
    <citation type="submission" date="2020-08" db="EMBL/GenBank/DDBJ databases">
        <title>A Genomic Blueprint of the Chicken Gut Microbiome.</title>
        <authorList>
            <person name="Gilroy R."/>
            <person name="Ravi A."/>
            <person name="Getino M."/>
            <person name="Pursley I."/>
            <person name="Horton D.L."/>
            <person name="Alikhan N.-F."/>
            <person name="Baker D."/>
            <person name="Gharbi K."/>
            <person name="Hall N."/>
            <person name="Watson M."/>
            <person name="Adriaenssens E.M."/>
            <person name="Foster-Nyarko E."/>
            <person name="Jarju S."/>
            <person name="Secka A."/>
            <person name="Antonio M."/>
            <person name="Oren A."/>
            <person name="Chaudhuri R."/>
            <person name="La Ragione R.M."/>
            <person name="Hildebrand F."/>
            <person name="Pallen M.J."/>
        </authorList>
    </citation>
    <scope>NUCLEOTIDE SEQUENCE [LARGE SCALE GENOMIC DNA]</scope>
    <source>
        <strain evidence="2 3">Sa3CUN1</strain>
    </source>
</reference>
<proteinExistence type="predicted"/>
<evidence type="ECO:0000256" key="1">
    <source>
        <dbReference type="SAM" id="Phobius"/>
    </source>
</evidence>
<keyword evidence="3" id="KW-1185">Reference proteome</keyword>
<feature type="transmembrane region" description="Helical" evidence="1">
    <location>
        <begin position="98"/>
        <end position="122"/>
    </location>
</feature>
<protein>
    <submittedName>
        <fullName evidence="2">Uncharacterized protein</fullName>
    </submittedName>
</protein>
<dbReference type="RefSeq" id="WP_191751214.1">
    <property type="nucleotide sequence ID" value="NZ_JACSQZ010000086.1"/>
</dbReference>
<name>A0ABR8Q7R1_9CLOT</name>
<accession>A0ABR8Q7R1</accession>
<keyword evidence="1" id="KW-0812">Transmembrane</keyword>
<feature type="transmembrane region" description="Helical" evidence="1">
    <location>
        <begin position="6"/>
        <end position="35"/>
    </location>
</feature>
<dbReference type="PROSITE" id="PS51257">
    <property type="entry name" value="PROKAR_LIPOPROTEIN"/>
    <property type="match status" value="1"/>
</dbReference>